<keyword evidence="4" id="KW-1133">Transmembrane helix</keyword>
<feature type="binding site" evidence="3">
    <location>
        <begin position="215"/>
        <end position="222"/>
    </location>
    <ligand>
        <name>ATP</name>
        <dbReference type="ChEBI" id="CHEBI:30616"/>
    </ligand>
</feature>
<dbReference type="GO" id="GO:0051301">
    <property type="term" value="P:cell division"/>
    <property type="evidence" value="ECO:0007669"/>
    <property type="project" value="UniProtKB-KW"/>
</dbReference>
<dbReference type="Gene3D" id="3.40.50.300">
    <property type="entry name" value="P-loop containing nucleotide triphosphate hydrolases"/>
    <property type="match status" value="1"/>
</dbReference>
<feature type="transmembrane region" description="Helical" evidence="4">
    <location>
        <begin position="21"/>
        <end position="42"/>
    </location>
</feature>
<accession>A0A6G4N0B3</accession>
<dbReference type="RefSeq" id="WP_164232215.1">
    <property type="nucleotide sequence ID" value="NZ_JAAJBF010000019.1"/>
</dbReference>
<sequence length="576" mass="67412">MVRLLPQYRGVRIKPYMRHMNYILFGFFFSPFFVAVLFYMYLHIKDYQVLDYVQIGLTVGLFLLSVFFSIYLTWFLQEVTPFFKKMERLGKLSFYLFEHGYVYVKTKQGSKQKSIKFPPVYMQQGKYDLSISFKMAGNKFQEKFKKMGGELEDTFFMDFMETLDEPKFKTYKLAYSAYLNRISIPEVIWDKEKGVCLMKNLYWDFISDPHLLVAGGTGGGKTVLLCSLIDCLAKIGVVDICDPKRADFVTMADMPAFQGRVVFEIQDIVQRFQDAVVIMMARYDFMRSEMKRLGHKDLKKYYEYGLEPYFFVCDEYNALMSMLDFKQRNLVDDAIGQFLLLGRQAGCFGIIAMQKPSRDDLGSKLQANINFRISVGRLDEYGYDSLFGAENRNKEFKYVKYVSGRRVYGRGYAAVFGEVAREFYSPLLTKGFSFYDEFVKIERHENQFDPMENTQLQADLLMSDDLLEFAKKATESQSIAEEELEPFDVEEMEEMPLEDEVLFSVMDVVKETKKSFSQVTKLVALLEEEGYHQFTREEGNIIFSDDELQLVSRLFEKKENFTGTWKQLLSQYFTGE</sequence>
<keyword evidence="4" id="KW-0472">Membrane</keyword>
<name>A0A6G4N0B3_STRAP</name>
<evidence type="ECO:0000313" key="6">
    <source>
        <dbReference type="EMBL" id="NGG16762.1"/>
    </source>
</evidence>
<dbReference type="PANTHER" id="PTHR22683:SF47">
    <property type="entry name" value="FTSK DOMAIN-CONTAINING PROTEIN YDCQ"/>
    <property type="match status" value="1"/>
</dbReference>
<evidence type="ECO:0000256" key="2">
    <source>
        <dbReference type="ARBA" id="ARBA00022840"/>
    </source>
</evidence>
<dbReference type="GO" id="GO:0003677">
    <property type="term" value="F:DNA binding"/>
    <property type="evidence" value="ECO:0007669"/>
    <property type="project" value="InterPro"/>
</dbReference>
<dbReference type="PROSITE" id="PS50901">
    <property type="entry name" value="FTSK"/>
    <property type="match status" value="1"/>
</dbReference>
<keyword evidence="2 3" id="KW-0067">ATP-binding</keyword>
<evidence type="ECO:0000256" key="3">
    <source>
        <dbReference type="PROSITE-ProRule" id="PRU00289"/>
    </source>
</evidence>
<keyword evidence="6" id="KW-0131">Cell cycle</keyword>
<keyword evidence="1 3" id="KW-0547">Nucleotide-binding</keyword>
<feature type="domain" description="FtsK" evidence="5">
    <location>
        <begin position="198"/>
        <end position="384"/>
    </location>
</feature>
<comment type="caution">
    <text evidence="6">The sequence shown here is derived from an EMBL/GenBank/DDBJ whole genome shotgun (WGS) entry which is preliminary data.</text>
</comment>
<keyword evidence="6" id="KW-0132">Cell division</keyword>
<organism evidence="6">
    <name type="scientific">Streptococcus anginosus</name>
    <dbReference type="NCBI Taxonomy" id="1328"/>
    <lineage>
        <taxon>Bacteria</taxon>
        <taxon>Bacillati</taxon>
        <taxon>Bacillota</taxon>
        <taxon>Bacilli</taxon>
        <taxon>Lactobacillales</taxon>
        <taxon>Streptococcaceae</taxon>
        <taxon>Streptococcus</taxon>
        <taxon>Streptococcus anginosus group</taxon>
    </lineage>
</organism>
<evidence type="ECO:0000259" key="5">
    <source>
        <dbReference type="PROSITE" id="PS50901"/>
    </source>
</evidence>
<feature type="transmembrane region" description="Helical" evidence="4">
    <location>
        <begin position="54"/>
        <end position="76"/>
    </location>
</feature>
<proteinExistence type="predicted"/>
<dbReference type="SUPFAM" id="SSF52540">
    <property type="entry name" value="P-loop containing nucleoside triphosphate hydrolases"/>
    <property type="match status" value="1"/>
</dbReference>
<dbReference type="PANTHER" id="PTHR22683">
    <property type="entry name" value="SPORULATION PROTEIN RELATED"/>
    <property type="match status" value="1"/>
</dbReference>
<gene>
    <name evidence="6" type="ORF">G5T13_09155</name>
</gene>
<dbReference type="Pfam" id="PF01580">
    <property type="entry name" value="FtsK_SpoIIIE"/>
    <property type="match status" value="1"/>
</dbReference>
<dbReference type="EMBL" id="JAAJBG010000020">
    <property type="protein sequence ID" value="NGG16762.1"/>
    <property type="molecule type" value="Genomic_DNA"/>
</dbReference>
<reference evidence="6" key="1">
    <citation type="submission" date="2020-02" db="EMBL/GenBank/DDBJ databases">
        <title>Antibiotic resistance/susceptibility profiles of lactic acid-producing cocci isolated from the human vagina, and analysis of the genetic basis of atypical resistances.</title>
        <authorList>
            <person name="Sirichoat A."/>
            <person name="Florez A.B."/>
            <person name="Vazquez L."/>
            <person name="Buppasiri P."/>
            <person name="Panya M."/>
            <person name="Lulitanond V."/>
            <person name="Mayo B."/>
        </authorList>
    </citation>
    <scope>NUCLEOTIDE SEQUENCE</scope>
    <source>
        <strain evidence="6">VA01-10AN</strain>
    </source>
</reference>
<dbReference type="InterPro" id="IPR027417">
    <property type="entry name" value="P-loop_NTPase"/>
</dbReference>
<evidence type="ECO:0000256" key="1">
    <source>
        <dbReference type="ARBA" id="ARBA00022741"/>
    </source>
</evidence>
<dbReference type="InterPro" id="IPR050206">
    <property type="entry name" value="FtsK/SpoIIIE/SftA"/>
</dbReference>
<dbReference type="GO" id="GO:0005524">
    <property type="term" value="F:ATP binding"/>
    <property type="evidence" value="ECO:0007669"/>
    <property type="project" value="UniProtKB-UniRule"/>
</dbReference>
<protein>
    <submittedName>
        <fullName evidence="6">Cell division protein FtsK</fullName>
    </submittedName>
</protein>
<dbReference type="AlphaFoldDB" id="A0A6G4N0B3"/>
<dbReference type="InterPro" id="IPR002543">
    <property type="entry name" value="FtsK_dom"/>
</dbReference>
<evidence type="ECO:0000256" key="4">
    <source>
        <dbReference type="SAM" id="Phobius"/>
    </source>
</evidence>
<keyword evidence="4" id="KW-0812">Transmembrane</keyword>